<dbReference type="RefSeq" id="WP_345483660.1">
    <property type="nucleotide sequence ID" value="NZ_BAAAWU010000001.1"/>
</dbReference>
<accession>A0ABV5QXS8</accession>
<name>A0ABV5QXS8_9ACTN</name>
<evidence type="ECO:0000313" key="2">
    <source>
        <dbReference type="Proteomes" id="UP001589716"/>
    </source>
</evidence>
<protein>
    <recommendedName>
        <fullName evidence="3">Circularly permuted type 2 ATP-grasp protein</fullName>
    </recommendedName>
</protein>
<dbReference type="SUPFAM" id="SSF56059">
    <property type="entry name" value="Glutathione synthetase ATP-binding domain-like"/>
    <property type="match status" value="1"/>
</dbReference>
<sequence>MIAYDRFARSWDERLLADGGPDGRAAAIAHGLDERLGDSMYRHPRGPVPLRPVLLPAALAEEMRTVGLRLLDIIRRVAATRATGVFELADLVGYRRPGVCMLTEDPEWNASAFDMARPDIVVSGGVVRVVECNIMSAVAGPEQVTRIDRYFREVYGTDGPCADTSRLVVPDVMGPRRDVVRAVARARGVDRPRVAVLGWDRGTGFGSAAYFGDVVDDFVRHGVDAEFAVPNDLEADRTSLRHQGRRIDVALRMFVSADAPRADLDMTAPRDAMLAGTAITLSPEVADVYSSKKLLAWVSEAAEHMPSTDRDFLDRHLPWTRLLVDDKVTWRGASHGLVDLLLGERERFVIKPSDQHGGEGMSAGADTEPEAWAEAVERGLRDGSYVVQEFMRPDPLPVPVLRAADQSLEVARVASVFGPMLMGGRLGGILARHTDRADTTMVNAIGGGVMNTCWMTP</sequence>
<reference evidence="1 2" key="1">
    <citation type="submission" date="2024-09" db="EMBL/GenBank/DDBJ databases">
        <authorList>
            <person name="Sun Q."/>
            <person name="Mori K."/>
        </authorList>
    </citation>
    <scope>NUCLEOTIDE SEQUENCE [LARGE SCALE GENOMIC DNA]</scope>
    <source>
        <strain evidence="1 2">JCM 4414</strain>
    </source>
</reference>
<dbReference type="EMBL" id="JBHMCT010000020">
    <property type="protein sequence ID" value="MFB9558320.1"/>
    <property type="molecule type" value="Genomic_DNA"/>
</dbReference>
<evidence type="ECO:0008006" key="3">
    <source>
        <dbReference type="Google" id="ProtNLM"/>
    </source>
</evidence>
<comment type="caution">
    <text evidence="1">The sequence shown here is derived from an EMBL/GenBank/DDBJ whole genome shotgun (WGS) entry which is preliminary data.</text>
</comment>
<gene>
    <name evidence="1" type="ORF">ACFFTP_29555</name>
</gene>
<organism evidence="1 2">
    <name type="scientific">Streptomyces roseoviridis</name>
    <dbReference type="NCBI Taxonomy" id="67361"/>
    <lineage>
        <taxon>Bacteria</taxon>
        <taxon>Bacillati</taxon>
        <taxon>Actinomycetota</taxon>
        <taxon>Actinomycetes</taxon>
        <taxon>Kitasatosporales</taxon>
        <taxon>Streptomycetaceae</taxon>
        <taxon>Streptomyces</taxon>
    </lineage>
</organism>
<keyword evidence="2" id="KW-1185">Reference proteome</keyword>
<dbReference type="Proteomes" id="UP001589716">
    <property type="component" value="Unassembled WGS sequence"/>
</dbReference>
<proteinExistence type="predicted"/>
<evidence type="ECO:0000313" key="1">
    <source>
        <dbReference type="EMBL" id="MFB9558320.1"/>
    </source>
</evidence>